<evidence type="ECO:0000259" key="1">
    <source>
        <dbReference type="PROSITE" id="PS50987"/>
    </source>
</evidence>
<sequence>MVERAHIDRLTEILKAASDPTRRAILTLLAQDGPTRVTEIAARFEMSLNAVSKHIKVLESAGLVSRRTSWREHIIEVQMEPLAEIDRWFRNLRSIWELRLDALEQLLTEEMTDD</sequence>
<dbReference type="PANTHER" id="PTHR38600:SF2">
    <property type="entry name" value="SLL0088 PROTEIN"/>
    <property type="match status" value="1"/>
</dbReference>
<dbReference type="NCBIfam" id="NF033788">
    <property type="entry name" value="HTH_metalloreg"/>
    <property type="match status" value="1"/>
</dbReference>
<dbReference type="AlphaFoldDB" id="A0A2R8B493"/>
<dbReference type="Gene3D" id="1.10.10.10">
    <property type="entry name" value="Winged helix-like DNA-binding domain superfamily/Winged helix DNA-binding domain"/>
    <property type="match status" value="1"/>
</dbReference>
<dbReference type="RefSeq" id="WP_108851855.1">
    <property type="nucleotide sequence ID" value="NZ_OMOQ01000001.1"/>
</dbReference>
<evidence type="ECO:0000313" key="3">
    <source>
        <dbReference type="Proteomes" id="UP000244924"/>
    </source>
</evidence>
<dbReference type="CDD" id="cd00090">
    <property type="entry name" value="HTH_ARSR"/>
    <property type="match status" value="1"/>
</dbReference>
<keyword evidence="3" id="KW-1185">Reference proteome</keyword>
<feature type="domain" description="HTH arsR-type" evidence="1">
    <location>
        <begin position="2"/>
        <end position="97"/>
    </location>
</feature>
<dbReference type="EMBL" id="OMOQ01000001">
    <property type="protein sequence ID" value="SPH17407.1"/>
    <property type="molecule type" value="Genomic_DNA"/>
</dbReference>
<dbReference type="InterPro" id="IPR001845">
    <property type="entry name" value="HTH_ArsR_DNA-bd_dom"/>
</dbReference>
<evidence type="ECO:0000313" key="2">
    <source>
        <dbReference type="EMBL" id="SPH17407.1"/>
    </source>
</evidence>
<dbReference type="InterPro" id="IPR036390">
    <property type="entry name" value="WH_DNA-bd_sf"/>
</dbReference>
<accession>A0A2R8B493</accession>
<dbReference type="InterPro" id="IPR036388">
    <property type="entry name" value="WH-like_DNA-bd_sf"/>
</dbReference>
<reference evidence="2 3" key="1">
    <citation type="submission" date="2018-03" db="EMBL/GenBank/DDBJ databases">
        <authorList>
            <person name="Keele B.F."/>
        </authorList>
    </citation>
    <scope>NUCLEOTIDE SEQUENCE [LARGE SCALE GENOMIC DNA]</scope>
    <source>
        <strain evidence="2 3">CECT 8626</strain>
    </source>
</reference>
<dbReference type="Pfam" id="PF12840">
    <property type="entry name" value="HTH_20"/>
    <property type="match status" value="1"/>
</dbReference>
<gene>
    <name evidence="2" type="ORF">DEA8626_00925</name>
</gene>
<protein>
    <submittedName>
        <fullName evidence="2">HTH-type transcriptional regulator</fullName>
    </submittedName>
</protein>
<dbReference type="InterPro" id="IPR011991">
    <property type="entry name" value="ArsR-like_HTH"/>
</dbReference>
<dbReference type="OrthoDB" id="9790747at2"/>
<proteinExistence type="predicted"/>
<dbReference type="SMART" id="SM00418">
    <property type="entry name" value="HTH_ARSR"/>
    <property type="match status" value="1"/>
</dbReference>
<dbReference type="Proteomes" id="UP000244924">
    <property type="component" value="Unassembled WGS sequence"/>
</dbReference>
<organism evidence="2 3">
    <name type="scientific">Albidovulum aquaemixtae</name>
    <dbReference type="NCBI Taxonomy" id="1542388"/>
    <lineage>
        <taxon>Bacteria</taxon>
        <taxon>Pseudomonadati</taxon>
        <taxon>Pseudomonadota</taxon>
        <taxon>Alphaproteobacteria</taxon>
        <taxon>Rhodobacterales</taxon>
        <taxon>Paracoccaceae</taxon>
        <taxon>Albidovulum</taxon>
    </lineage>
</organism>
<dbReference type="PRINTS" id="PR00778">
    <property type="entry name" value="HTHARSR"/>
</dbReference>
<dbReference type="SUPFAM" id="SSF46785">
    <property type="entry name" value="Winged helix' DNA-binding domain"/>
    <property type="match status" value="1"/>
</dbReference>
<dbReference type="GO" id="GO:0003700">
    <property type="term" value="F:DNA-binding transcription factor activity"/>
    <property type="evidence" value="ECO:0007669"/>
    <property type="project" value="InterPro"/>
</dbReference>
<name>A0A2R8B493_9RHOB</name>
<dbReference type="PANTHER" id="PTHR38600">
    <property type="entry name" value="TRANSCRIPTIONAL REGULATORY PROTEIN"/>
    <property type="match status" value="1"/>
</dbReference>
<dbReference type="PROSITE" id="PS50987">
    <property type="entry name" value="HTH_ARSR_2"/>
    <property type="match status" value="1"/>
</dbReference>